<dbReference type="AlphaFoldDB" id="A0A9P7BY40"/>
<gene>
    <name evidence="1" type="ORF">G6F50_018585</name>
</gene>
<evidence type="ECO:0000313" key="2">
    <source>
        <dbReference type="Proteomes" id="UP000740926"/>
    </source>
</evidence>
<evidence type="ECO:0000313" key="1">
    <source>
        <dbReference type="EMBL" id="KAG1523716.1"/>
    </source>
</evidence>
<keyword evidence="2" id="KW-1185">Reference proteome</keyword>
<sequence>MALRQLAEVAGQRVGGFLALQVGKRLDAGVVVAHDQHGSRRDIGIGEIVLGFARVGDADLVDHSVVALGVQSRDEAVTFAFD</sequence>
<protein>
    <submittedName>
        <fullName evidence="1">Uncharacterized protein</fullName>
    </submittedName>
</protein>
<name>A0A9P7BY40_9FUNG</name>
<reference evidence="1 2" key="1">
    <citation type="journal article" date="2020" name="Microb. Genom.">
        <title>Genetic diversity of clinical and environmental Mucorales isolates obtained from an investigation of mucormycosis cases among solid organ transplant recipients.</title>
        <authorList>
            <person name="Nguyen M.H."/>
            <person name="Kaul D."/>
            <person name="Muto C."/>
            <person name="Cheng S.J."/>
            <person name="Richter R.A."/>
            <person name="Bruno V.M."/>
            <person name="Liu G."/>
            <person name="Beyhan S."/>
            <person name="Sundermann A.J."/>
            <person name="Mounaud S."/>
            <person name="Pasculle A.W."/>
            <person name="Nierman W.C."/>
            <person name="Driscoll E."/>
            <person name="Cumbie R."/>
            <person name="Clancy C.J."/>
            <person name="Dupont C.L."/>
        </authorList>
    </citation>
    <scope>NUCLEOTIDE SEQUENCE [LARGE SCALE GENOMIC DNA]</scope>
    <source>
        <strain evidence="1 2">GL24</strain>
    </source>
</reference>
<dbReference type="EMBL" id="JAANIU010020469">
    <property type="protein sequence ID" value="KAG1523716.1"/>
    <property type="molecule type" value="Genomic_DNA"/>
</dbReference>
<comment type="caution">
    <text evidence="1">The sequence shown here is derived from an EMBL/GenBank/DDBJ whole genome shotgun (WGS) entry which is preliminary data.</text>
</comment>
<accession>A0A9P7BY40</accession>
<proteinExistence type="predicted"/>
<dbReference type="Proteomes" id="UP000740926">
    <property type="component" value="Unassembled WGS sequence"/>
</dbReference>
<organism evidence="1 2">
    <name type="scientific">Rhizopus delemar</name>
    <dbReference type="NCBI Taxonomy" id="936053"/>
    <lineage>
        <taxon>Eukaryota</taxon>
        <taxon>Fungi</taxon>
        <taxon>Fungi incertae sedis</taxon>
        <taxon>Mucoromycota</taxon>
        <taxon>Mucoromycotina</taxon>
        <taxon>Mucoromycetes</taxon>
        <taxon>Mucorales</taxon>
        <taxon>Mucorineae</taxon>
        <taxon>Rhizopodaceae</taxon>
        <taxon>Rhizopus</taxon>
    </lineage>
</organism>